<gene>
    <name evidence="1" type="ORF">DERP_011983</name>
</gene>
<proteinExistence type="predicted"/>
<protein>
    <submittedName>
        <fullName evidence="1">Uncharacterized protein</fullName>
    </submittedName>
</protein>
<reference evidence="1 2" key="2">
    <citation type="journal article" date="2022" name="Mol. Biol. Evol.">
        <title>Comparative Genomics Reveals Insights into the Divergent Evolution of Astigmatic Mites and Household Pest Adaptations.</title>
        <authorList>
            <person name="Xiong Q."/>
            <person name="Wan A.T."/>
            <person name="Liu X."/>
            <person name="Fung C.S."/>
            <person name="Xiao X."/>
            <person name="Malainual N."/>
            <person name="Hou J."/>
            <person name="Wang L."/>
            <person name="Wang M."/>
            <person name="Yang K.Y."/>
            <person name="Cui Y."/>
            <person name="Leung E.L."/>
            <person name="Nong W."/>
            <person name="Shin S.K."/>
            <person name="Au S.W."/>
            <person name="Jeong K.Y."/>
            <person name="Chew F.T."/>
            <person name="Hui J.H."/>
            <person name="Leung T.F."/>
            <person name="Tungtrongchitr A."/>
            <person name="Zhong N."/>
            <person name="Liu Z."/>
            <person name="Tsui S.K."/>
        </authorList>
    </citation>
    <scope>NUCLEOTIDE SEQUENCE [LARGE SCALE GENOMIC DNA]</scope>
    <source>
        <strain evidence="1">Derp</strain>
    </source>
</reference>
<organism evidence="1 2">
    <name type="scientific">Dermatophagoides pteronyssinus</name>
    <name type="common">European house dust mite</name>
    <dbReference type="NCBI Taxonomy" id="6956"/>
    <lineage>
        <taxon>Eukaryota</taxon>
        <taxon>Metazoa</taxon>
        <taxon>Ecdysozoa</taxon>
        <taxon>Arthropoda</taxon>
        <taxon>Chelicerata</taxon>
        <taxon>Arachnida</taxon>
        <taxon>Acari</taxon>
        <taxon>Acariformes</taxon>
        <taxon>Sarcoptiformes</taxon>
        <taxon>Astigmata</taxon>
        <taxon>Psoroptidia</taxon>
        <taxon>Analgoidea</taxon>
        <taxon>Pyroglyphidae</taxon>
        <taxon>Dermatophagoidinae</taxon>
        <taxon>Dermatophagoides</taxon>
    </lineage>
</organism>
<keyword evidence="2" id="KW-1185">Reference proteome</keyword>
<sequence length="59" mass="6899">MAIGKLSLIYNHHFFNDAKDVDDKWMDATYLVQSVCIEENFISFMTGAKLERFLHSVEE</sequence>
<evidence type="ECO:0000313" key="1">
    <source>
        <dbReference type="EMBL" id="KAH9414336.1"/>
    </source>
</evidence>
<accession>A0ABQ8IVI7</accession>
<comment type="caution">
    <text evidence="1">The sequence shown here is derived from an EMBL/GenBank/DDBJ whole genome shotgun (WGS) entry which is preliminary data.</text>
</comment>
<dbReference type="EMBL" id="NJHN03000111">
    <property type="protein sequence ID" value="KAH9414336.1"/>
    <property type="molecule type" value="Genomic_DNA"/>
</dbReference>
<reference evidence="1 2" key="1">
    <citation type="journal article" date="2018" name="J. Allergy Clin. Immunol.">
        <title>High-quality assembly of Dermatophagoides pteronyssinus genome and transcriptome reveals a wide range of novel allergens.</title>
        <authorList>
            <person name="Liu X.Y."/>
            <person name="Yang K.Y."/>
            <person name="Wang M.Q."/>
            <person name="Kwok J.S."/>
            <person name="Zeng X."/>
            <person name="Yang Z."/>
            <person name="Xiao X.J."/>
            <person name="Lau C.P."/>
            <person name="Li Y."/>
            <person name="Huang Z.M."/>
            <person name="Ba J.G."/>
            <person name="Yim A.K."/>
            <person name="Ouyang C.Y."/>
            <person name="Ngai S.M."/>
            <person name="Chan T.F."/>
            <person name="Leung E.L."/>
            <person name="Liu L."/>
            <person name="Liu Z.G."/>
            <person name="Tsui S.K."/>
        </authorList>
    </citation>
    <scope>NUCLEOTIDE SEQUENCE [LARGE SCALE GENOMIC DNA]</scope>
    <source>
        <strain evidence="1">Derp</strain>
    </source>
</reference>
<dbReference type="Proteomes" id="UP000887458">
    <property type="component" value="Unassembled WGS sequence"/>
</dbReference>
<name>A0ABQ8IVI7_DERPT</name>
<evidence type="ECO:0000313" key="2">
    <source>
        <dbReference type="Proteomes" id="UP000887458"/>
    </source>
</evidence>